<comment type="caution">
    <text evidence="1">The sequence shown here is derived from an EMBL/GenBank/DDBJ whole genome shotgun (WGS) entry which is preliminary data.</text>
</comment>
<keyword evidence="2" id="KW-1185">Reference proteome</keyword>
<evidence type="ECO:0000313" key="1">
    <source>
        <dbReference type="EMBL" id="KAJ7614798.1"/>
    </source>
</evidence>
<dbReference type="EMBL" id="JARKIF010000025">
    <property type="protein sequence ID" value="KAJ7614798.1"/>
    <property type="molecule type" value="Genomic_DNA"/>
</dbReference>
<reference evidence="1" key="1">
    <citation type="submission" date="2023-03" db="EMBL/GenBank/DDBJ databases">
        <title>Massive genome expansion in bonnet fungi (Mycena s.s.) driven by repeated elements and novel gene families across ecological guilds.</title>
        <authorList>
            <consortium name="Lawrence Berkeley National Laboratory"/>
            <person name="Harder C.B."/>
            <person name="Miyauchi S."/>
            <person name="Viragh M."/>
            <person name="Kuo A."/>
            <person name="Thoen E."/>
            <person name="Andreopoulos B."/>
            <person name="Lu D."/>
            <person name="Skrede I."/>
            <person name="Drula E."/>
            <person name="Henrissat B."/>
            <person name="Morin E."/>
            <person name="Kohler A."/>
            <person name="Barry K."/>
            <person name="LaButti K."/>
            <person name="Morin E."/>
            <person name="Salamov A."/>
            <person name="Lipzen A."/>
            <person name="Mereny Z."/>
            <person name="Hegedus B."/>
            <person name="Baldrian P."/>
            <person name="Stursova M."/>
            <person name="Weitz H."/>
            <person name="Taylor A."/>
            <person name="Grigoriev I.V."/>
            <person name="Nagy L.G."/>
            <person name="Martin F."/>
            <person name="Kauserud H."/>
        </authorList>
    </citation>
    <scope>NUCLEOTIDE SEQUENCE</scope>
    <source>
        <strain evidence="1">9284</strain>
    </source>
</reference>
<gene>
    <name evidence="1" type="ORF">FB45DRAFT_1035592</name>
</gene>
<sequence>MSSSPRKSSTHVVSMDWSFRALLSSETESLRLPRSYSRHMFRHPVSAKVLSNPEFTLDARIDHNSAKCVDSDSTSSGRTHTLILLEAPKGDATDGEAKKKTDSFLEGYLNARIVQKNVLKAAVFRPNVQMDAAPEHHVQAASRIAYVVQVEFEVGTLPARELLTTIAWLRQLKDDQDILDLITAAEKDFNLIVSASDKIVLHQK</sequence>
<dbReference type="Proteomes" id="UP001221142">
    <property type="component" value="Unassembled WGS sequence"/>
</dbReference>
<protein>
    <submittedName>
        <fullName evidence="1">Uncharacterized protein</fullName>
    </submittedName>
</protein>
<accession>A0AAD7FC00</accession>
<organism evidence="1 2">
    <name type="scientific">Roridomyces roridus</name>
    <dbReference type="NCBI Taxonomy" id="1738132"/>
    <lineage>
        <taxon>Eukaryota</taxon>
        <taxon>Fungi</taxon>
        <taxon>Dikarya</taxon>
        <taxon>Basidiomycota</taxon>
        <taxon>Agaricomycotina</taxon>
        <taxon>Agaricomycetes</taxon>
        <taxon>Agaricomycetidae</taxon>
        <taxon>Agaricales</taxon>
        <taxon>Marasmiineae</taxon>
        <taxon>Mycenaceae</taxon>
        <taxon>Roridomyces</taxon>
    </lineage>
</organism>
<dbReference type="AlphaFoldDB" id="A0AAD7FC00"/>
<name>A0AAD7FC00_9AGAR</name>
<proteinExistence type="predicted"/>
<evidence type="ECO:0000313" key="2">
    <source>
        <dbReference type="Proteomes" id="UP001221142"/>
    </source>
</evidence>